<keyword evidence="8" id="KW-1185">Reference proteome</keyword>
<comment type="subunit">
    <text evidence="2">Heterodimer of SbcC and SbcD.</text>
</comment>
<name>A0ABR8UTE4_9MICC</name>
<feature type="region of interest" description="Disordered" evidence="5">
    <location>
        <begin position="785"/>
        <end position="809"/>
    </location>
</feature>
<reference evidence="7 8" key="1">
    <citation type="submission" date="2020-08" db="EMBL/GenBank/DDBJ databases">
        <title>A Genomic Blueprint of the Chicken Gut Microbiome.</title>
        <authorList>
            <person name="Gilroy R."/>
            <person name="Ravi A."/>
            <person name="Getino M."/>
            <person name="Pursley I."/>
            <person name="Horton D.L."/>
            <person name="Alikhan N.-F."/>
            <person name="Baker D."/>
            <person name="Gharbi K."/>
            <person name="Hall N."/>
            <person name="Watson M."/>
            <person name="Adriaenssens E.M."/>
            <person name="Foster-Nyarko E."/>
            <person name="Jarju S."/>
            <person name="Secka A."/>
            <person name="Antonio M."/>
            <person name="Oren A."/>
            <person name="Chaudhuri R."/>
            <person name="La Ragione R.M."/>
            <person name="Hildebrand F."/>
            <person name="Pallen M.J."/>
        </authorList>
    </citation>
    <scope>NUCLEOTIDE SEQUENCE [LARGE SCALE GENOMIC DNA]</scope>
    <source>
        <strain evidence="7 8">Sa2CUA1</strain>
    </source>
</reference>
<dbReference type="RefSeq" id="WP_191807805.1">
    <property type="nucleotide sequence ID" value="NZ_JACSQD010000003.1"/>
</dbReference>
<feature type="region of interest" description="Disordered" evidence="5">
    <location>
        <begin position="233"/>
        <end position="257"/>
    </location>
</feature>
<dbReference type="PANTHER" id="PTHR32114:SF2">
    <property type="entry name" value="ABC TRANSPORTER ABCH.3"/>
    <property type="match status" value="1"/>
</dbReference>
<evidence type="ECO:0000259" key="6">
    <source>
        <dbReference type="Pfam" id="PF13476"/>
    </source>
</evidence>
<organism evidence="7 8">
    <name type="scientific">Arthrobacter gallicola</name>
    <dbReference type="NCBI Taxonomy" id="2762225"/>
    <lineage>
        <taxon>Bacteria</taxon>
        <taxon>Bacillati</taxon>
        <taxon>Actinomycetota</taxon>
        <taxon>Actinomycetes</taxon>
        <taxon>Micrococcales</taxon>
        <taxon>Micrococcaceae</taxon>
        <taxon>Arthrobacter</taxon>
    </lineage>
</organism>
<evidence type="ECO:0000313" key="7">
    <source>
        <dbReference type="EMBL" id="MBD7995511.1"/>
    </source>
</evidence>
<dbReference type="PANTHER" id="PTHR32114">
    <property type="entry name" value="ABC TRANSPORTER ABCH.3"/>
    <property type="match status" value="1"/>
</dbReference>
<dbReference type="SUPFAM" id="SSF52540">
    <property type="entry name" value="P-loop containing nucleoside triphosphate hydrolases"/>
    <property type="match status" value="1"/>
</dbReference>
<dbReference type="Pfam" id="PF13558">
    <property type="entry name" value="SbcC_Walker_B"/>
    <property type="match status" value="1"/>
</dbReference>
<dbReference type="Proteomes" id="UP000609874">
    <property type="component" value="Unassembled WGS sequence"/>
</dbReference>
<feature type="domain" description="Rad50/SbcC-type AAA" evidence="6">
    <location>
        <begin position="5"/>
        <end position="211"/>
    </location>
</feature>
<evidence type="ECO:0000256" key="2">
    <source>
        <dbReference type="ARBA" id="ARBA00011322"/>
    </source>
</evidence>
<protein>
    <recommendedName>
        <fullName evidence="3">Nuclease SbcCD subunit C</fullName>
    </recommendedName>
</protein>
<accession>A0ABR8UTE4</accession>
<evidence type="ECO:0000256" key="3">
    <source>
        <dbReference type="ARBA" id="ARBA00013368"/>
    </source>
</evidence>
<sequence>MRIHRLEIQAFGPFAERQVVDFDELGAQGLFLLNGPTGAGKTSVLDAICFALYGSVPGARQAARKLRSDHAAPGTAPEVVLDFSAGPRRFEVVRSPQWERPAKRAGSTNGTVTEQARTLLRELVHGEWVQKTTRNDEAATEIQDLLGMSSEQFTRVVMLPQGDFAAFLRADATSRADLLQRLFGTWRFEEIERQLKEQTADAQTELAQAQSSAELIVAQVQSEAARCIRLLTGGTQTGTGDEASTEDSDPAFPAEPDEDPAAWLAAIRTVVGDRLTSVRTGQEHRKNELSLAEATVHKLQARRARGLALLQLEAEERELAVRQAASAPQREALAAHTRAEGLAGYLAACDSAGRAMEKAAADAGSALAGLAEAAGTAGLASLVPGSGTEPGALPWPGPGELEGLESATASDLSAAEAALADADRLAGLERELKRDRALEIELRDKAAQHHAAAAQLRTEQAGLRAALPDLRARAAGTESARNRVEQAEQLMSVIAEYAKAQTAAAASAEAAATARQDYQDRRGAWQDLLQLRLDQAAAELAASLEPGGACPVCGSCEHPAPAPLPQNGKFVAREEETAARTSSEAAEKLWEDARAAAAADAAAAAALQVQGGDGDPADALQARETAAAQLARAEAAAAEQAAIEARLQALEVELDSLSGAESNLLQEAALAQARLRTATAEAAALRSRSADLTKGAASLQERVDSLRAVRRLCGAARSALQAVAYAEDSHQTSRQALDDALDGTGFPDADSARAALLPAAEAERLRSALDALDADAARVAMRRESEDAAASLDSGGDPAQMPDEEDLAEAAEAADAARKAVSDAGIQVGLLEGSLATLQDLDVRLAAATEAIRPLRSRFELLQSVTDTARGNGENNYRMALSTYVLAARLEQVAAAATERLAAMTAGRYSLVHDDSRSGNRKAGLGLHVIDAWTGVRRDTSTLSGGESFMASLALALGLADVVQQEAGGTSMETLFVDEGFGSLDEEALEQVMDALEGLRDGGRVVGLVSHVAEMKQRIGAQLQITRGRNGSSIRFRAAEALPV</sequence>
<feature type="compositionally biased region" description="Acidic residues" evidence="5">
    <location>
        <begin position="243"/>
        <end position="257"/>
    </location>
</feature>
<evidence type="ECO:0000256" key="4">
    <source>
        <dbReference type="SAM" id="Coils"/>
    </source>
</evidence>
<dbReference type="Gene3D" id="3.40.50.300">
    <property type="entry name" value="P-loop containing nucleotide triphosphate hydrolases"/>
    <property type="match status" value="2"/>
</dbReference>
<dbReference type="InterPro" id="IPR038729">
    <property type="entry name" value="Rad50/SbcC_AAA"/>
</dbReference>
<comment type="similarity">
    <text evidence="1">Belongs to the SMC family. SbcC subfamily.</text>
</comment>
<proteinExistence type="inferred from homology"/>
<feature type="region of interest" description="Disordered" evidence="5">
    <location>
        <begin position="381"/>
        <end position="403"/>
    </location>
</feature>
<evidence type="ECO:0000256" key="5">
    <source>
        <dbReference type="SAM" id="MobiDB-lite"/>
    </source>
</evidence>
<evidence type="ECO:0000313" key="8">
    <source>
        <dbReference type="Proteomes" id="UP000609874"/>
    </source>
</evidence>
<dbReference type="InterPro" id="IPR027417">
    <property type="entry name" value="P-loop_NTPase"/>
</dbReference>
<gene>
    <name evidence="7" type="ORF">H9639_09405</name>
</gene>
<keyword evidence="4" id="KW-0175">Coiled coil</keyword>
<dbReference type="Pfam" id="PF13476">
    <property type="entry name" value="AAA_23"/>
    <property type="match status" value="1"/>
</dbReference>
<dbReference type="EMBL" id="JACSQD010000003">
    <property type="protein sequence ID" value="MBD7995511.1"/>
    <property type="molecule type" value="Genomic_DNA"/>
</dbReference>
<comment type="caution">
    <text evidence="7">The sequence shown here is derived from an EMBL/GenBank/DDBJ whole genome shotgun (WGS) entry which is preliminary data.</text>
</comment>
<evidence type="ECO:0000256" key="1">
    <source>
        <dbReference type="ARBA" id="ARBA00006930"/>
    </source>
</evidence>
<feature type="coiled-coil region" evidence="4">
    <location>
        <begin position="628"/>
        <end position="688"/>
    </location>
</feature>